<sequence>SQHLVDSAERVERRVRWLAWVAGPASSSRQPLYCWAEAGAWPPRGCYRDSVRSSLYDEEMVGLRCEWERKTDRKFHQNQLRIQQERQQELADKQLHDRRHRLMQVLESEKKMLERKLTALNLAEKSTRRQQCSNPVNKVSQLSKTHKTNQ</sequence>
<name>A0A131Z8A1_RHIAP</name>
<feature type="region of interest" description="Disordered" evidence="1">
    <location>
        <begin position="125"/>
        <end position="150"/>
    </location>
</feature>
<dbReference type="AlphaFoldDB" id="A0A131Z8A1"/>
<evidence type="ECO:0000256" key="1">
    <source>
        <dbReference type="SAM" id="MobiDB-lite"/>
    </source>
</evidence>
<evidence type="ECO:0000313" key="2">
    <source>
        <dbReference type="EMBL" id="JAP87527.1"/>
    </source>
</evidence>
<reference evidence="2" key="1">
    <citation type="journal article" date="2016" name="Ticks Tick Borne Dis.">
        <title>De novo assembly and annotation of the salivary gland transcriptome of Rhipicephalus appendiculatus male and female ticks during blood feeding.</title>
        <authorList>
            <person name="de Castro M.H."/>
            <person name="de Klerk D."/>
            <person name="Pienaar R."/>
            <person name="Latif A.A."/>
            <person name="Rees D.J."/>
            <person name="Mans B.J."/>
        </authorList>
    </citation>
    <scope>NUCLEOTIDE SEQUENCE</scope>
    <source>
        <tissue evidence="2">Salivary glands</tissue>
    </source>
</reference>
<proteinExistence type="predicted"/>
<feature type="non-terminal residue" evidence="2">
    <location>
        <position position="1"/>
    </location>
</feature>
<protein>
    <submittedName>
        <fullName evidence="2">Uncharacterized protein</fullName>
    </submittedName>
</protein>
<feature type="compositionally biased region" description="Polar residues" evidence="1">
    <location>
        <begin position="129"/>
        <end position="143"/>
    </location>
</feature>
<accession>A0A131Z8A1</accession>
<organism evidence="2">
    <name type="scientific">Rhipicephalus appendiculatus</name>
    <name type="common">Brown ear tick</name>
    <dbReference type="NCBI Taxonomy" id="34631"/>
    <lineage>
        <taxon>Eukaryota</taxon>
        <taxon>Metazoa</taxon>
        <taxon>Ecdysozoa</taxon>
        <taxon>Arthropoda</taxon>
        <taxon>Chelicerata</taxon>
        <taxon>Arachnida</taxon>
        <taxon>Acari</taxon>
        <taxon>Parasitiformes</taxon>
        <taxon>Ixodida</taxon>
        <taxon>Ixodoidea</taxon>
        <taxon>Ixodidae</taxon>
        <taxon>Rhipicephalinae</taxon>
        <taxon>Rhipicephalus</taxon>
        <taxon>Rhipicephalus</taxon>
    </lineage>
</organism>
<dbReference type="EMBL" id="GEDV01001030">
    <property type="protein sequence ID" value="JAP87527.1"/>
    <property type="molecule type" value="Transcribed_RNA"/>
</dbReference>